<name>A0A238UB52_9FLAO</name>
<dbReference type="Proteomes" id="UP000215214">
    <property type="component" value="Chromosome TJEJU"/>
</dbReference>
<keyword evidence="4" id="KW-1185">Reference proteome</keyword>
<dbReference type="RefSeq" id="WP_095072906.1">
    <property type="nucleotide sequence ID" value="NZ_LT899436.1"/>
</dbReference>
<dbReference type="SUPFAM" id="SSF160631">
    <property type="entry name" value="SMI1/KNR4-like"/>
    <property type="match status" value="1"/>
</dbReference>
<protein>
    <recommendedName>
        <fullName evidence="2">Knr4/Smi1-like domain-containing protein</fullName>
    </recommendedName>
</protein>
<sequence length="230" mass="26546">MKATSLKAFFITLVFILSFGGLSIYISKKSKSNAEKKNVAEKLQMVKRVRDQIDSVTLDSKTEDDTMEQIIKLLDDYEKHQKIGGKLTHFDIQEIEQRLDLIFPQSYVTFLEYFGNGGSIYDNKILNVKKPLFLSEYLENTDRKVEDEDGLQINTNSILCLTSEDSKKGVWCWLTEDDSNNTGEWPIAYFNKEEKKLYYGVNNFNEWLDLLLTQRSEISTLASNDSTSIE</sequence>
<proteinExistence type="predicted"/>
<dbReference type="OrthoDB" id="1188838at2"/>
<dbReference type="InterPro" id="IPR018958">
    <property type="entry name" value="Knr4/Smi1-like_dom"/>
</dbReference>
<keyword evidence="1" id="KW-1133">Transmembrane helix</keyword>
<evidence type="ECO:0000313" key="4">
    <source>
        <dbReference type="Proteomes" id="UP000215214"/>
    </source>
</evidence>
<evidence type="ECO:0000256" key="1">
    <source>
        <dbReference type="SAM" id="Phobius"/>
    </source>
</evidence>
<accession>A0A238UB52</accession>
<dbReference type="InterPro" id="IPR037883">
    <property type="entry name" value="Knr4/Smi1-like_sf"/>
</dbReference>
<feature type="domain" description="Knr4/Smi1-like" evidence="2">
    <location>
        <begin position="86"/>
        <end position="210"/>
    </location>
</feature>
<evidence type="ECO:0000313" key="3">
    <source>
        <dbReference type="EMBL" id="SNR16399.1"/>
    </source>
</evidence>
<dbReference type="EMBL" id="LT899436">
    <property type="protein sequence ID" value="SNR16399.1"/>
    <property type="molecule type" value="Genomic_DNA"/>
</dbReference>
<dbReference type="Pfam" id="PF14568">
    <property type="entry name" value="SUKH_6"/>
    <property type="match status" value="1"/>
</dbReference>
<keyword evidence="1" id="KW-0812">Transmembrane</keyword>
<keyword evidence="1" id="KW-0472">Membrane</keyword>
<gene>
    <name evidence="3" type="ORF">TJEJU_2720</name>
</gene>
<dbReference type="SMART" id="SM00860">
    <property type="entry name" value="SMI1_KNR4"/>
    <property type="match status" value="1"/>
</dbReference>
<dbReference type="AlphaFoldDB" id="A0A238UB52"/>
<dbReference type="KEGG" id="tje:TJEJU_2720"/>
<reference evidence="3 4" key="1">
    <citation type="submission" date="2017-07" db="EMBL/GenBank/DDBJ databases">
        <authorList>
            <person name="Sun Z.S."/>
            <person name="Albrecht U."/>
            <person name="Echele G."/>
            <person name="Lee C.C."/>
        </authorList>
    </citation>
    <scope>NUCLEOTIDE SEQUENCE [LARGE SCALE GENOMIC DNA]</scope>
    <source>
        <strain evidence="4">type strain: KCTC 22618</strain>
    </source>
</reference>
<feature type="transmembrane region" description="Helical" evidence="1">
    <location>
        <begin position="6"/>
        <end position="27"/>
    </location>
</feature>
<dbReference type="Gene3D" id="3.40.1580.10">
    <property type="entry name" value="SMI1/KNR4-like"/>
    <property type="match status" value="1"/>
</dbReference>
<organism evidence="3 4">
    <name type="scientific">Tenacibaculum jejuense</name>
    <dbReference type="NCBI Taxonomy" id="584609"/>
    <lineage>
        <taxon>Bacteria</taxon>
        <taxon>Pseudomonadati</taxon>
        <taxon>Bacteroidota</taxon>
        <taxon>Flavobacteriia</taxon>
        <taxon>Flavobacteriales</taxon>
        <taxon>Flavobacteriaceae</taxon>
        <taxon>Tenacibaculum</taxon>
    </lineage>
</organism>
<evidence type="ECO:0000259" key="2">
    <source>
        <dbReference type="SMART" id="SM00860"/>
    </source>
</evidence>